<organism evidence="1 2">
    <name type="scientific">Catharanthus roseus</name>
    <name type="common">Madagascar periwinkle</name>
    <name type="synonym">Vinca rosea</name>
    <dbReference type="NCBI Taxonomy" id="4058"/>
    <lineage>
        <taxon>Eukaryota</taxon>
        <taxon>Viridiplantae</taxon>
        <taxon>Streptophyta</taxon>
        <taxon>Embryophyta</taxon>
        <taxon>Tracheophyta</taxon>
        <taxon>Spermatophyta</taxon>
        <taxon>Magnoliopsida</taxon>
        <taxon>eudicotyledons</taxon>
        <taxon>Gunneridae</taxon>
        <taxon>Pentapetalae</taxon>
        <taxon>asterids</taxon>
        <taxon>lamiids</taxon>
        <taxon>Gentianales</taxon>
        <taxon>Apocynaceae</taxon>
        <taxon>Rauvolfioideae</taxon>
        <taxon>Vinceae</taxon>
        <taxon>Catharanthinae</taxon>
        <taxon>Catharanthus</taxon>
    </lineage>
</organism>
<keyword evidence="2" id="KW-1185">Reference proteome</keyword>
<dbReference type="Proteomes" id="UP001060085">
    <property type="component" value="Linkage Group LG01"/>
</dbReference>
<name>A0ACC0C661_CATRO</name>
<comment type="caution">
    <text evidence="1">The sequence shown here is derived from an EMBL/GenBank/DDBJ whole genome shotgun (WGS) entry which is preliminary data.</text>
</comment>
<proteinExistence type="predicted"/>
<dbReference type="EMBL" id="CM044701">
    <property type="protein sequence ID" value="KAI5680453.1"/>
    <property type="molecule type" value="Genomic_DNA"/>
</dbReference>
<sequence>MKAYELGMVWDTKSKALTKTAHLTTTSTSLLLCQYVTDNNTVAQSRQISSSSSPRKIYGAGMGILAAGFSPTMIAAAPSAQSLSSSNRKRINFVVVKVKATVENDPLLQAAIDRASLRFQETHRPDPLFIDPYAGCLVPPNARMEMKQQVPGYCLATRFIDDKLLSTLQNVDDFRQVILLTDGMDTRPYRLNWPRSTMIFDISPQKVFERSTQKLENVGAKIAKGCLFAHVPSESSNIEEILRSKAFKGTRPSIWAFQGLPVVNLAKLKEILFIVSNLAAKGSLMLGELPTWFADAEVGLKGTKKTWMEKLFLSNGFHVNTIGYDKIARKFGKVAAEEDEENILFIAQQLRFSDDQMEVWRRELQRIDGEADEEGFEEL</sequence>
<reference evidence="2" key="1">
    <citation type="journal article" date="2023" name="Nat. Plants">
        <title>Single-cell RNA sequencing provides a high-resolution roadmap for understanding the multicellular compartmentation of specialized metabolism.</title>
        <authorList>
            <person name="Sun S."/>
            <person name="Shen X."/>
            <person name="Li Y."/>
            <person name="Li Y."/>
            <person name="Wang S."/>
            <person name="Li R."/>
            <person name="Zhang H."/>
            <person name="Shen G."/>
            <person name="Guo B."/>
            <person name="Wei J."/>
            <person name="Xu J."/>
            <person name="St-Pierre B."/>
            <person name="Chen S."/>
            <person name="Sun C."/>
        </authorList>
    </citation>
    <scope>NUCLEOTIDE SEQUENCE [LARGE SCALE GENOMIC DNA]</scope>
</reference>
<evidence type="ECO:0000313" key="1">
    <source>
        <dbReference type="EMBL" id="KAI5680453.1"/>
    </source>
</evidence>
<protein>
    <submittedName>
        <fullName evidence="1">Uncharacterized protein</fullName>
    </submittedName>
</protein>
<gene>
    <name evidence="1" type="ORF">M9H77_01680</name>
</gene>
<accession>A0ACC0C661</accession>
<evidence type="ECO:0000313" key="2">
    <source>
        <dbReference type="Proteomes" id="UP001060085"/>
    </source>
</evidence>